<name>A0A1H3ZPZ9_9FLAO</name>
<organism evidence="2 3">
    <name type="scientific">Flavobacterium gillisiae</name>
    <dbReference type="NCBI Taxonomy" id="150146"/>
    <lineage>
        <taxon>Bacteria</taxon>
        <taxon>Pseudomonadati</taxon>
        <taxon>Bacteroidota</taxon>
        <taxon>Flavobacteriia</taxon>
        <taxon>Flavobacteriales</taxon>
        <taxon>Flavobacteriaceae</taxon>
        <taxon>Flavobacterium</taxon>
    </lineage>
</organism>
<evidence type="ECO:0000256" key="1">
    <source>
        <dbReference type="SAM" id="SignalP"/>
    </source>
</evidence>
<dbReference type="InterPro" id="IPR045391">
    <property type="entry name" value="DUF6520"/>
</dbReference>
<gene>
    <name evidence="2" type="ORF">SAMN05443667_1034</name>
</gene>
<feature type="signal peptide" evidence="1">
    <location>
        <begin position="1"/>
        <end position="18"/>
    </location>
</feature>
<keyword evidence="1" id="KW-0732">Signal</keyword>
<accession>A0A1H3ZPZ9</accession>
<sequence>MKTTIVKMLMPVAAFVLASAGAVSTNASHSLKSSTALVPGYIHSAMPCQPSIQCNQSGSFVCQTNITSGPQVFGKDAAGPGCAVTLYRP</sequence>
<feature type="chain" id="PRO_5011667982" evidence="1">
    <location>
        <begin position="19"/>
        <end position="89"/>
    </location>
</feature>
<evidence type="ECO:0000313" key="2">
    <source>
        <dbReference type="EMBL" id="SEA25461.1"/>
    </source>
</evidence>
<dbReference type="EMBL" id="FNRD01000003">
    <property type="protein sequence ID" value="SEA25461.1"/>
    <property type="molecule type" value="Genomic_DNA"/>
</dbReference>
<dbReference type="AlphaFoldDB" id="A0A1H3ZPZ9"/>
<dbReference type="STRING" id="150146.SAMN05443667_1034"/>
<dbReference type="Pfam" id="PF20130">
    <property type="entry name" value="DUF6520"/>
    <property type="match status" value="1"/>
</dbReference>
<dbReference type="RefSeq" id="WP_091085859.1">
    <property type="nucleotide sequence ID" value="NZ_FNRD01000003.1"/>
</dbReference>
<protein>
    <submittedName>
        <fullName evidence="2">Uncharacterized protein</fullName>
    </submittedName>
</protein>
<dbReference type="Proteomes" id="UP000198951">
    <property type="component" value="Unassembled WGS sequence"/>
</dbReference>
<proteinExistence type="predicted"/>
<evidence type="ECO:0000313" key="3">
    <source>
        <dbReference type="Proteomes" id="UP000198951"/>
    </source>
</evidence>
<keyword evidence="3" id="KW-1185">Reference proteome</keyword>
<reference evidence="3" key="1">
    <citation type="submission" date="2016-10" db="EMBL/GenBank/DDBJ databases">
        <authorList>
            <person name="Varghese N."/>
            <person name="Submissions S."/>
        </authorList>
    </citation>
    <scope>NUCLEOTIDE SEQUENCE [LARGE SCALE GENOMIC DNA]</scope>
    <source>
        <strain evidence="3">DSM 22376</strain>
    </source>
</reference>